<evidence type="ECO:0000313" key="1">
    <source>
        <dbReference type="EnsemblPlants" id="TuG1812G0600002032.01.T03.cds358503"/>
    </source>
</evidence>
<reference evidence="2" key="1">
    <citation type="journal article" date="2013" name="Nature">
        <title>Draft genome of the wheat A-genome progenitor Triticum urartu.</title>
        <authorList>
            <person name="Ling H.Q."/>
            <person name="Zhao S."/>
            <person name="Liu D."/>
            <person name="Wang J."/>
            <person name="Sun H."/>
            <person name="Zhang C."/>
            <person name="Fan H."/>
            <person name="Li D."/>
            <person name="Dong L."/>
            <person name="Tao Y."/>
            <person name="Gao C."/>
            <person name="Wu H."/>
            <person name="Li Y."/>
            <person name="Cui Y."/>
            <person name="Guo X."/>
            <person name="Zheng S."/>
            <person name="Wang B."/>
            <person name="Yu K."/>
            <person name="Liang Q."/>
            <person name="Yang W."/>
            <person name="Lou X."/>
            <person name="Chen J."/>
            <person name="Feng M."/>
            <person name="Jian J."/>
            <person name="Zhang X."/>
            <person name="Luo G."/>
            <person name="Jiang Y."/>
            <person name="Liu J."/>
            <person name="Wang Z."/>
            <person name="Sha Y."/>
            <person name="Zhang B."/>
            <person name="Wu H."/>
            <person name="Tang D."/>
            <person name="Shen Q."/>
            <person name="Xue P."/>
            <person name="Zou S."/>
            <person name="Wang X."/>
            <person name="Liu X."/>
            <person name="Wang F."/>
            <person name="Yang Y."/>
            <person name="An X."/>
            <person name="Dong Z."/>
            <person name="Zhang K."/>
            <person name="Zhang X."/>
            <person name="Luo M.C."/>
            <person name="Dvorak J."/>
            <person name="Tong Y."/>
            <person name="Wang J."/>
            <person name="Yang H."/>
            <person name="Li Z."/>
            <person name="Wang D."/>
            <person name="Zhang A."/>
            <person name="Wang J."/>
        </authorList>
    </citation>
    <scope>NUCLEOTIDE SEQUENCE</scope>
    <source>
        <strain evidence="2">cv. G1812</strain>
    </source>
</reference>
<dbReference type="EnsemblPlants" id="TuG1812G0600002032.01.T03">
    <property type="protein sequence ID" value="TuG1812G0600002032.01.T03.cds358503"/>
    <property type="gene ID" value="TuG1812G0600002032.01"/>
</dbReference>
<dbReference type="Proteomes" id="UP000015106">
    <property type="component" value="Chromosome 6"/>
</dbReference>
<accession>A0A8R7QMS2</accession>
<name>A0A8R7QMS2_TRIUA</name>
<sequence length="30" mass="3545">MQGLRRLRSCTCFDSIYPLPYILLLGSYQH</sequence>
<protein>
    <submittedName>
        <fullName evidence="1">Uncharacterized protein</fullName>
    </submittedName>
</protein>
<organism evidence="1 2">
    <name type="scientific">Triticum urartu</name>
    <name type="common">Red wild einkorn</name>
    <name type="synonym">Crithodium urartu</name>
    <dbReference type="NCBI Taxonomy" id="4572"/>
    <lineage>
        <taxon>Eukaryota</taxon>
        <taxon>Viridiplantae</taxon>
        <taxon>Streptophyta</taxon>
        <taxon>Embryophyta</taxon>
        <taxon>Tracheophyta</taxon>
        <taxon>Spermatophyta</taxon>
        <taxon>Magnoliopsida</taxon>
        <taxon>Liliopsida</taxon>
        <taxon>Poales</taxon>
        <taxon>Poaceae</taxon>
        <taxon>BOP clade</taxon>
        <taxon>Pooideae</taxon>
        <taxon>Triticodae</taxon>
        <taxon>Triticeae</taxon>
        <taxon>Triticinae</taxon>
        <taxon>Triticum</taxon>
    </lineage>
</organism>
<evidence type="ECO:0000313" key="2">
    <source>
        <dbReference type="Proteomes" id="UP000015106"/>
    </source>
</evidence>
<dbReference type="AlphaFoldDB" id="A0A8R7QMS2"/>
<reference evidence="1" key="2">
    <citation type="submission" date="2018-03" db="EMBL/GenBank/DDBJ databases">
        <title>The Triticum urartu genome reveals the dynamic nature of wheat genome evolution.</title>
        <authorList>
            <person name="Ling H."/>
            <person name="Ma B."/>
            <person name="Shi X."/>
            <person name="Liu H."/>
            <person name="Dong L."/>
            <person name="Sun H."/>
            <person name="Cao Y."/>
            <person name="Gao Q."/>
            <person name="Zheng S."/>
            <person name="Li Y."/>
            <person name="Yu Y."/>
            <person name="Du H."/>
            <person name="Qi M."/>
            <person name="Li Y."/>
            <person name="Yu H."/>
            <person name="Cui Y."/>
            <person name="Wang N."/>
            <person name="Chen C."/>
            <person name="Wu H."/>
            <person name="Zhao Y."/>
            <person name="Zhang J."/>
            <person name="Li Y."/>
            <person name="Zhou W."/>
            <person name="Zhang B."/>
            <person name="Hu W."/>
            <person name="Eijk M."/>
            <person name="Tang J."/>
            <person name="Witsenboer H."/>
            <person name="Zhao S."/>
            <person name="Li Z."/>
            <person name="Zhang A."/>
            <person name="Wang D."/>
            <person name="Liang C."/>
        </authorList>
    </citation>
    <scope>NUCLEOTIDE SEQUENCE [LARGE SCALE GENOMIC DNA]</scope>
    <source>
        <strain evidence="1">cv. G1812</strain>
    </source>
</reference>
<proteinExistence type="predicted"/>
<keyword evidence="2" id="KW-1185">Reference proteome</keyword>
<dbReference type="Gramene" id="TuG1812G0600002032.01.T03">
    <property type="protein sequence ID" value="TuG1812G0600002032.01.T03.cds358503"/>
    <property type="gene ID" value="TuG1812G0600002032.01"/>
</dbReference>
<reference evidence="1" key="3">
    <citation type="submission" date="2022-06" db="UniProtKB">
        <authorList>
            <consortium name="EnsemblPlants"/>
        </authorList>
    </citation>
    <scope>IDENTIFICATION</scope>
</reference>